<keyword evidence="6 7" id="KW-0482">Metalloprotease</keyword>
<name>A0A127HUT5_PSEAZ</name>
<dbReference type="SUPFAM" id="SSF55486">
    <property type="entry name" value="Metalloproteases ('zincins'), catalytic domain"/>
    <property type="match status" value="1"/>
</dbReference>
<feature type="domain" description="Oligopeptidase A N-terminal" evidence="9">
    <location>
        <begin position="48"/>
        <end position="149"/>
    </location>
</feature>
<reference evidence="10 11" key="1">
    <citation type="submission" date="2016-02" db="EMBL/GenBank/DDBJ databases">
        <title>Complete genome sequence of Pseudomonas azotoformans S4.</title>
        <authorList>
            <person name="Fang Y."/>
            <person name="Wu L."/>
            <person name="Feng G."/>
        </authorList>
    </citation>
    <scope>NUCLEOTIDE SEQUENCE [LARGE SCALE GENOMIC DNA]</scope>
    <source>
        <strain evidence="10 11">S4</strain>
    </source>
</reference>
<dbReference type="PANTHER" id="PTHR11804:SF84">
    <property type="entry name" value="SACCHAROLYSIN"/>
    <property type="match status" value="1"/>
</dbReference>
<evidence type="ECO:0000259" key="8">
    <source>
        <dbReference type="Pfam" id="PF01432"/>
    </source>
</evidence>
<evidence type="ECO:0000256" key="3">
    <source>
        <dbReference type="ARBA" id="ARBA00022723"/>
    </source>
</evidence>
<dbReference type="Pfam" id="PF19310">
    <property type="entry name" value="TOP_N"/>
    <property type="match status" value="1"/>
</dbReference>
<dbReference type="Gene3D" id="1.10.1370.10">
    <property type="entry name" value="Neurolysin, domain 3"/>
    <property type="match status" value="1"/>
</dbReference>
<evidence type="ECO:0000256" key="2">
    <source>
        <dbReference type="ARBA" id="ARBA00022670"/>
    </source>
</evidence>
<dbReference type="EMBL" id="CP014546">
    <property type="protein sequence ID" value="AMN78151.1"/>
    <property type="molecule type" value="Genomic_DNA"/>
</dbReference>
<dbReference type="GO" id="GO:0006518">
    <property type="term" value="P:peptide metabolic process"/>
    <property type="evidence" value="ECO:0007669"/>
    <property type="project" value="TreeGrafter"/>
</dbReference>
<gene>
    <name evidence="10" type="ORF">AYR47_07320</name>
</gene>
<dbReference type="InterPro" id="IPR045666">
    <property type="entry name" value="OpdA_N"/>
</dbReference>
<comment type="similarity">
    <text evidence="1 7">Belongs to the peptidase M3 family.</text>
</comment>
<proteinExistence type="inferred from homology"/>
<evidence type="ECO:0000313" key="10">
    <source>
        <dbReference type="EMBL" id="AMN78151.1"/>
    </source>
</evidence>
<dbReference type="InterPro" id="IPR001567">
    <property type="entry name" value="Pept_M3A_M3B_dom"/>
</dbReference>
<protein>
    <submittedName>
        <fullName evidence="10">Uncharacterized protein</fullName>
    </submittedName>
</protein>
<dbReference type="InterPro" id="IPR045090">
    <property type="entry name" value="Pept_M3A_M3B"/>
</dbReference>
<keyword evidence="3 7" id="KW-0479">Metal-binding</keyword>
<dbReference type="Gene3D" id="3.40.390.10">
    <property type="entry name" value="Collagenase (Catalytic Domain)"/>
    <property type="match status" value="1"/>
</dbReference>
<dbReference type="RefSeq" id="WP_061434736.1">
    <property type="nucleotide sequence ID" value="NZ_CP014546.1"/>
</dbReference>
<evidence type="ECO:0000256" key="1">
    <source>
        <dbReference type="ARBA" id="ARBA00006040"/>
    </source>
</evidence>
<keyword evidence="4 7" id="KW-0378">Hydrolase</keyword>
<dbReference type="KEGG" id="pazo:AYR47_07320"/>
<dbReference type="GO" id="GO:0004222">
    <property type="term" value="F:metalloendopeptidase activity"/>
    <property type="evidence" value="ECO:0007669"/>
    <property type="project" value="InterPro"/>
</dbReference>
<accession>A0A127HUT5</accession>
<dbReference type="Pfam" id="PF01432">
    <property type="entry name" value="Peptidase_M3"/>
    <property type="match status" value="1"/>
</dbReference>
<dbReference type="GO" id="GO:0046872">
    <property type="term" value="F:metal ion binding"/>
    <property type="evidence" value="ECO:0007669"/>
    <property type="project" value="UniProtKB-UniRule"/>
</dbReference>
<comment type="cofactor">
    <cofactor evidence="7">
        <name>Zn(2+)</name>
        <dbReference type="ChEBI" id="CHEBI:29105"/>
    </cofactor>
    <text evidence="7">Binds 1 zinc ion.</text>
</comment>
<evidence type="ECO:0000256" key="4">
    <source>
        <dbReference type="ARBA" id="ARBA00022801"/>
    </source>
</evidence>
<feature type="domain" description="Peptidase M3A/M3B catalytic" evidence="8">
    <location>
        <begin position="226"/>
        <end position="659"/>
    </location>
</feature>
<keyword evidence="5 7" id="KW-0862">Zinc</keyword>
<evidence type="ECO:0000256" key="6">
    <source>
        <dbReference type="ARBA" id="ARBA00023049"/>
    </source>
</evidence>
<evidence type="ECO:0000256" key="5">
    <source>
        <dbReference type="ARBA" id="ARBA00022833"/>
    </source>
</evidence>
<evidence type="ECO:0000313" key="11">
    <source>
        <dbReference type="Proteomes" id="UP000070516"/>
    </source>
</evidence>
<dbReference type="InterPro" id="IPR024077">
    <property type="entry name" value="Neurolysin/TOP_dom2"/>
</dbReference>
<sequence>MPDPNPLLQDYHLPPFSAIRAEHLVPAVDAIVLHSRNEVARITASQRHYPNWDDLVLAMEAVTSRIDEVLVVISLLDSVNTDQQWMEASAQATFRAVEFVRELTSHRGLFDCYKMLVESSPAALFDASRQSLLRRTLSRFRLAGIELEPAAQKRLATLDREIAGLQQSFLTRLEQANSAWRKHITDESVLQGLSSALKARMARNARAVNLQGWLMTLNEESYRDCMAYAQNRILREEIFTAHNTRASDLGPHAGQFDNGPLLQRLMVSRNQKAKLLGYTNFVQLALEFQILDTDDQVLAFIRDQISVSRTVFAHDKQAITALGQELGLADLQRWDHAFLAQIIRQRTSGIAEEELRVYFPLDTTLSRLFALVGRLFDIQIIELYGFDSWAPGVRLFQLLDQGEVLGQIYFVPYRQNAADFPYALSLRNRWTTAESRRVQPMVVLFSQFEGAPDEPCLLGHRQLKILFHEFGHCFQHMMMGLGYRTKMGVDDVGMDSAEFCGQFFERWCDSPECLVWLSSHHETSANLPETLARQQVAYANTQTSWARAESLTMALFDIEVHRTQGDGRTIEQIFASANREVGHLPALDAVRYANGFSHMVSGYESGFYAYQWSEVLARAAFKRFEQEGVFNPQTGRAFRELVLAPGHSRSLVESVRLFLDVTPGNAV</sequence>
<organism evidence="10 11">
    <name type="scientific">Pseudomonas azotoformans</name>
    <dbReference type="NCBI Taxonomy" id="47878"/>
    <lineage>
        <taxon>Bacteria</taxon>
        <taxon>Pseudomonadati</taxon>
        <taxon>Pseudomonadota</taxon>
        <taxon>Gammaproteobacteria</taxon>
        <taxon>Pseudomonadales</taxon>
        <taxon>Pseudomonadaceae</taxon>
        <taxon>Pseudomonas</taxon>
    </lineage>
</organism>
<dbReference type="Proteomes" id="UP000070516">
    <property type="component" value="Chromosome"/>
</dbReference>
<dbReference type="AlphaFoldDB" id="A0A127HUT5"/>
<keyword evidence="2 7" id="KW-0645">Protease</keyword>
<dbReference type="InterPro" id="IPR024079">
    <property type="entry name" value="MetalloPept_cat_dom_sf"/>
</dbReference>
<dbReference type="PANTHER" id="PTHR11804">
    <property type="entry name" value="PROTEASE M3 THIMET OLIGOPEPTIDASE-RELATED"/>
    <property type="match status" value="1"/>
</dbReference>
<evidence type="ECO:0000259" key="9">
    <source>
        <dbReference type="Pfam" id="PF19310"/>
    </source>
</evidence>
<dbReference type="GO" id="GO:0006508">
    <property type="term" value="P:proteolysis"/>
    <property type="evidence" value="ECO:0007669"/>
    <property type="project" value="UniProtKB-KW"/>
</dbReference>
<evidence type="ECO:0000256" key="7">
    <source>
        <dbReference type="RuleBase" id="RU003435"/>
    </source>
</evidence>